<feature type="transmembrane region" description="Helical" evidence="1">
    <location>
        <begin position="84"/>
        <end position="107"/>
    </location>
</feature>
<dbReference type="RefSeq" id="WP_248362391.1">
    <property type="nucleotide sequence ID" value="NZ_AP025591.1"/>
</dbReference>
<dbReference type="Proteomes" id="UP001162891">
    <property type="component" value="Chromosome"/>
</dbReference>
<keyword evidence="1" id="KW-0472">Membrane</keyword>
<keyword evidence="1" id="KW-1133">Transmembrane helix</keyword>
<protein>
    <recommendedName>
        <fullName evidence="4">Copper resistance protein D domain-containing protein</fullName>
    </recommendedName>
</protein>
<dbReference type="EMBL" id="AP025591">
    <property type="protein sequence ID" value="BDG03868.1"/>
    <property type="molecule type" value="Genomic_DNA"/>
</dbReference>
<evidence type="ECO:0000256" key="1">
    <source>
        <dbReference type="SAM" id="Phobius"/>
    </source>
</evidence>
<feature type="transmembrane region" description="Helical" evidence="1">
    <location>
        <begin position="48"/>
        <end position="72"/>
    </location>
</feature>
<keyword evidence="3" id="KW-1185">Reference proteome</keyword>
<sequence>MRTPLLSALLFLHVLFAAAWLGAALWMPGDVRRTLARGRPWVDALAARAAPALGLDLGAGVGTIVTGLAVWGVEGFGHRTGIELGLAASLARVILTVVAIRPAWAAVQAAVAGTGDLVAADGPARRLGMLAGIAHTLWLVALAGMIFG</sequence>
<evidence type="ECO:0000313" key="2">
    <source>
        <dbReference type="EMBL" id="BDG03868.1"/>
    </source>
</evidence>
<feature type="transmembrane region" description="Helical" evidence="1">
    <location>
        <begin position="127"/>
        <end position="147"/>
    </location>
</feature>
<reference evidence="3" key="1">
    <citation type="journal article" date="2022" name="Int. J. Syst. Evol. Microbiol.">
        <title>Anaeromyxobacter oryzae sp. nov., Anaeromyxobacter diazotrophicus sp. nov. and Anaeromyxobacter paludicola sp. nov., isolated from paddy soils.</title>
        <authorList>
            <person name="Itoh H."/>
            <person name="Xu Z."/>
            <person name="Mise K."/>
            <person name="Masuda Y."/>
            <person name="Ushijima N."/>
            <person name="Hayakawa C."/>
            <person name="Shiratori Y."/>
            <person name="Senoo K."/>
        </authorList>
    </citation>
    <scope>NUCLEOTIDE SEQUENCE [LARGE SCALE GENOMIC DNA]</scope>
    <source>
        <strain evidence="3">Red232</strain>
    </source>
</reference>
<accession>A0ABM7WWJ7</accession>
<organism evidence="2 3">
    <name type="scientific">Anaeromyxobacter oryzae</name>
    <dbReference type="NCBI Taxonomy" id="2918170"/>
    <lineage>
        <taxon>Bacteria</taxon>
        <taxon>Pseudomonadati</taxon>
        <taxon>Myxococcota</taxon>
        <taxon>Myxococcia</taxon>
        <taxon>Myxococcales</taxon>
        <taxon>Cystobacterineae</taxon>
        <taxon>Anaeromyxobacteraceae</taxon>
        <taxon>Anaeromyxobacter</taxon>
    </lineage>
</organism>
<evidence type="ECO:0000313" key="3">
    <source>
        <dbReference type="Proteomes" id="UP001162891"/>
    </source>
</evidence>
<name>A0ABM7WWJ7_9BACT</name>
<proteinExistence type="predicted"/>
<keyword evidence="1" id="KW-0812">Transmembrane</keyword>
<evidence type="ECO:0008006" key="4">
    <source>
        <dbReference type="Google" id="ProtNLM"/>
    </source>
</evidence>
<gene>
    <name evidence="2" type="ORF">AMOR_28640</name>
</gene>